<evidence type="ECO:0000313" key="1">
    <source>
        <dbReference type="EMBL" id="RKF83440.1"/>
    </source>
</evidence>
<dbReference type="Proteomes" id="UP000285326">
    <property type="component" value="Unassembled WGS sequence"/>
</dbReference>
<protein>
    <submittedName>
        <fullName evidence="1">Uncharacterized protein</fullName>
    </submittedName>
</protein>
<reference evidence="1 2" key="1">
    <citation type="journal article" date="2018" name="BMC Genomics">
        <title>Comparative genome analyses reveal sequence features reflecting distinct modes of host-adaptation between dicot and monocot powdery mildew.</title>
        <authorList>
            <person name="Wu Y."/>
            <person name="Ma X."/>
            <person name="Pan Z."/>
            <person name="Kale S.D."/>
            <person name="Song Y."/>
            <person name="King H."/>
            <person name="Zhang Q."/>
            <person name="Presley C."/>
            <person name="Deng X."/>
            <person name="Wei C.I."/>
            <person name="Xiao S."/>
        </authorList>
    </citation>
    <scope>NUCLEOTIDE SEQUENCE [LARGE SCALE GENOMIC DNA]</scope>
    <source>
        <strain evidence="1">UMSG1</strain>
    </source>
</reference>
<organism evidence="1 2">
    <name type="scientific">Golovinomyces cichoracearum</name>
    <dbReference type="NCBI Taxonomy" id="62708"/>
    <lineage>
        <taxon>Eukaryota</taxon>
        <taxon>Fungi</taxon>
        <taxon>Dikarya</taxon>
        <taxon>Ascomycota</taxon>
        <taxon>Pezizomycotina</taxon>
        <taxon>Leotiomycetes</taxon>
        <taxon>Erysiphales</taxon>
        <taxon>Erysiphaceae</taxon>
        <taxon>Golovinomyces</taxon>
    </lineage>
</organism>
<gene>
    <name evidence="1" type="ORF">GcM1_159009</name>
</gene>
<accession>A0A420J9G9</accession>
<evidence type="ECO:0000313" key="2">
    <source>
        <dbReference type="Proteomes" id="UP000285326"/>
    </source>
</evidence>
<sequence length="132" mass="14459">MKPDEHNSIEGTGSRNGTCTHFHNNIEPRIGNLLASLDTPNGIAFAANKNDLIMNKDEEHARLCFEDAFFLSHDTGCSNALDPGSGFSATERNLFSPCGQLSSLPPITNQLYSELRSPLARISSPIWNKSVR</sequence>
<name>A0A420J9G9_9PEZI</name>
<proteinExistence type="predicted"/>
<dbReference type="AlphaFoldDB" id="A0A420J9G9"/>
<comment type="caution">
    <text evidence="1">The sequence shown here is derived from an EMBL/GenBank/DDBJ whole genome shotgun (WGS) entry which is preliminary data.</text>
</comment>
<dbReference type="EMBL" id="MCBS01015953">
    <property type="protein sequence ID" value="RKF83440.1"/>
    <property type="molecule type" value="Genomic_DNA"/>
</dbReference>